<dbReference type="SUPFAM" id="SSF54913">
    <property type="entry name" value="GlnB-like"/>
    <property type="match status" value="1"/>
</dbReference>
<evidence type="ECO:0000313" key="11">
    <source>
        <dbReference type="Proteomes" id="UP000075221"/>
    </source>
</evidence>
<evidence type="ECO:0000313" key="10">
    <source>
        <dbReference type="EMBL" id="AOZ46781.1"/>
    </source>
</evidence>
<evidence type="ECO:0000256" key="7">
    <source>
        <dbReference type="PIRSR" id="PIRSR602187-50"/>
    </source>
</evidence>
<keyword evidence="12" id="KW-1185">Reference proteome</keyword>
<dbReference type="OrthoDB" id="9802729at2"/>
<dbReference type="PROSITE" id="PS00638">
    <property type="entry name" value="PII_GLNB_CTER"/>
    <property type="match status" value="1"/>
</dbReference>
<proteinExistence type="inferred from homology"/>
<dbReference type="EMBL" id="CP015970">
    <property type="protein sequence ID" value="AOZ46781.1"/>
    <property type="molecule type" value="Genomic_DNA"/>
</dbReference>
<dbReference type="SMART" id="SM00938">
    <property type="entry name" value="P-II"/>
    <property type="match status" value="1"/>
</dbReference>
<dbReference type="GO" id="GO:0005524">
    <property type="term" value="F:ATP binding"/>
    <property type="evidence" value="ECO:0007669"/>
    <property type="project" value="TreeGrafter"/>
</dbReference>
<accession>A0A142KGR4</accession>
<evidence type="ECO:0000256" key="8">
    <source>
        <dbReference type="RuleBase" id="RU003936"/>
    </source>
</evidence>
<dbReference type="GO" id="GO:0006808">
    <property type="term" value="P:regulation of nitrogen utilization"/>
    <property type="evidence" value="ECO:0007669"/>
    <property type="project" value="InterPro"/>
</dbReference>
<dbReference type="GO" id="GO:0030234">
    <property type="term" value="F:enzyme regulator activity"/>
    <property type="evidence" value="ECO:0007669"/>
    <property type="project" value="InterPro"/>
</dbReference>
<dbReference type="Pfam" id="PF00543">
    <property type="entry name" value="P-II"/>
    <property type="match status" value="1"/>
</dbReference>
<dbReference type="Proteomes" id="UP000178666">
    <property type="component" value="Chromosome"/>
</dbReference>
<sequence length="112" mass="12098">MKLITAIVQQSALDDVQVALAQHGIAGMTISEASGYARQRGHVEVYRGAEYTIDFVEKVRIEILSSDAEAEPITTVICDAARSGEIGDGKVWISPVDDVIRIRTGERGVQAI</sequence>
<keyword evidence="3 7" id="KW-0597">Phosphoprotein</keyword>
<dbReference type="AlphaFoldDB" id="A0A142KGR4"/>
<dbReference type="InterPro" id="IPR017918">
    <property type="entry name" value="N-reg_PII_CS"/>
</dbReference>
<dbReference type="PROSITE" id="PS51343">
    <property type="entry name" value="PII_GLNB_DOM"/>
    <property type="match status" value="1"/>
</dbReference>
<comment type="similarity">
    <text evidence="8">Belongs to the P(II) protein family.</text>
</comment>
<gene>
    <name evidence="10" type="ORF">A8L58_08810</name>
    <name evidence="9" type="ORF">AXH35_07350</name>
</gene>
<dbReference type="Gene3D" id="3.30.70.120">
    <property type="match status" value="1"/>
</dbReference>
<dbReference type="PRINTS" id="PR00340">
    <property type="entry name" value="PIIGLNB"/>
</dbReference>
<keyword evidence="5" id="KW-0805">Transcription regulation</keyword>
<dbReference type="InterPro" id="IPR015867">
    <property type="entry name" value="N-reg_PII/ATP_PRibTrfase_C"/>
</dbReference>
<keyword evidence="4" id="KW-0547">Nucleotide-binding</keyword>
<evidence type="ECO:0000256" key="4">
    <source>
        <dbReference type="ARBA" id="ARBA00022741"/>
    </source>
</evidence>
<evidence type="ECO:0000256" key="5">
    <source>
        <dbReference type="ARBA" id="ARBA00023015"/>
    </source>
</evidence>
<dbReference type="InterPro" id="IPR002332">
    <property type="entry name" value="N-reg_PII_urydylation_site"/>
</dbReference>
<evidence type="ECO:0000256" key="3">
    <source>
        <dbReference type="ARBA" id="ARBA00022553"/>
    </source>
</evidence>
<dbReference type="PANTHER" id="PTHR30115">
    <property type="entry name" value="NITROGEN REGULATORY PROTEIN P-II"/>
    <property type="match status" value="1"/>
</dbReference>
<dbReference type="Proteomes" id="UP000075221">
    <property type="component" value="Chromosome"/>
</dbReference>
<feature type="modified residue" description="O-UMP-tyrosine" evidence="7">
    <location>
        <position position="51"/>
    </location>
</feature>
<dbReference type="EMBL" id="CP014352">
    <property type="protein sequence ID" value="AMS05302.1"/>
    <property type="molecule type" value="Genomic_DNA"/>
</dbReference>
<evidence type="ECO:0000313" key="12">
    <source>
        <dbReference type="Proteomes" id="UP000178666"/>
    </source>
</evidence>
<protein>
    <recommendedName>
        <fullName evidence="2">Nitrogen regulatory protein P-II</fullName>
    </recommendedName>
</protein>
<dbReference type="KEGG" id="aaci:ASQ49_07790"/>
<keyword evidence="6" id="KW-0804">Transcription</keyword>
<comment type="subunit">
    <text evidence="1">Homotrimer.</text>
</comment>
<dbReference type="GO" id="GO:0005829">
    <property type="term" value="C:cytosol"/>
    <property type="evidence" value="ECO:0007669"/>
    <property type="project" value="TreeGrafter"/>
</dbReference>
<dbReference type="InterPro" id="IPR002187">
    <property type="entry name" value="N-reg_PII"/>
</dbReference>
<reference evidence="10 12" key="1">
    <citation type="journal article" date="2016" name="Plant Dis.">
        <title>Improved production of propionic acid using genome shuffling.</title>
        <authorList>
            <person name="Luna-Flores C.H."/>
            <person name="Palfreyman R.W."/>
            <person name="Kromer J.O."/>
            <person name="Nielsen L.K."/>
            <person name="Marcellin E."/>
        </authorList>
    </citation>
    <scope>NUCLEOTIDE SEQUENCE [LARGE SCALE GENOMIC DNA]</scope>
    <source>
        <strain evidence="10 12">F3E8</strain>
    </source>
</reference>
<evidence type="ECO:0000256" key="1">
    <source>
        <dbReference type="ARBA" id="ARBA00011233"/>
    </source>
</evidence>
<evidence type="ECO:0000256" key="6">
    <source>
        <dbReference type="ARBA" id="ARBA00023163"/>
    </source>
</evidence>
<dbReference type="PANTHER" id="PTHR30115:SF11">
    <property type="entry name" value="NITROGEN REGULATORY PROTEIN P-II HOMOLOG"/>
    <property type="match status" value="1"/>
</dbReference>
<organism evidence="9 11">
    <name type="scientific">Acidipropionibacterium acidipropionici</name>
    <dbReference type="NCBI Taxonomy" id="1748"/>
    <lineage>
        <taxon>Bacteria</taxon>
        <taxon>Bacillati</taxon>
        <taxon>Actinomycetota</taxon>
        <taxon>Actinomycetes</taxon>
        <taxon>Propionibacteriales</taxon>
        <taxon>Propionibacteriaceae</taxon>
        <taxon>Acidipropionibacterium</taxon>
    </lineage>
</organism>
<name>A0A142KGR4_9ACTN</name>
<dbReference type="InterPro" id="IPR011322">
    <property type="entry name" value="N-reg_PII-like_a/b"/>
</dbReference>
<dbReference type="OMA" id="VECIIRP"/>
<dbReference type="PROSITE" id="PS00496">
    <property type="entry name" value="PII_GLNB_UMP"/>
    <property type="match status" value="1"/>
</dbReference>
<evidence type="ECO:0000313" key="9">
    <source>
        <dbReference type="EMBL" id="AMS05302.1"/>
    </source>
</evidence>
<evidence type="ECO:0000256" key="2">
    <source>
        <dbReference type="ARBA" id="ARBA00015681"/>
    </source>
</evidence>
<dbReference type="RefSeq" id="WP_015071524.1">
    <property type="nucleotide sequence ID" value="NZ_CP013126.1"/>
</dbReference>
<dbReference type="GeneID" id="88084916"/>
<reference evidence="9 11" key="2">
    <citation type="submission" date="2016-02" db="EMBL/GenBank/DDBJ databases">
        <title>Complete Genome Sequence of Propionibacterium acidipropionici ATCC 55737.</title>
        <authorList>
            <person name="Luna Flores C.H."/>
            <person name="Nielsen L.K."/>
            <person name="Marcellin E."/>
        </authorList>
    </citation>
    <scope>NUCLEOTIDE SEQUENCE [LARGE SCALE GENOMIC DNA]</scope>
    <source>
        <strain evidence="9 11">ATCC 55737</strain>
    </source>
</reference>